<name>A0A0A9F2A1_ARUDO</name>
<dbReference type="EMBL" id="GBRH01190791">
    <property type="protein sequence ID" value="JAE07105.1"/>
    <property type="molecule type" value="Transcribed_RNA"/>
</dbReference>
<feature type="region of interest" description="Disordered" evidence="1">
    <location>
        <begin position="114"/>
        <end position="142"/>
    </location>
</feature>
<reference evidence="2" key="1">
    <citation type="submission" date="2014-09" db="EMBL/GenBank/DDBJ databases">
        <authorList>
            <person name="Magalhaes I.L.F."/>
            <person name="Oliveira U."/>
            <person name="Santos F.R."/>
            <person name="Vidigal T.H.D.A."/>
            <person name="Brescovit A.D."/>
            <person name="Santos A.J."/>
        </authorList>
    </citation>
    <scope>NUCLEOTIDE SEQUENCE</scope>
    <source>
        <tissue evidence="2">Shoot tissue taken approximately 20 cm above the soil surface</tissue>
    </source>
</reference>
<protein>
    <submittedName>
        <fullName evidence="2">Uncharacterized protein</fullName>
    </submittedName>
</protein>
<feature type="compositionally biased region" description="Acidic residues" evidence="1">
    <location>
        <begin position="82"/>
        <end position="95"/>
    </location>
</feature>
<sequence length="142" mass="15039">MTIFTPIWLAAWQSIFPNCPPPSTPTTVSDTPCTGGPPCPSGVAGSMEAWARSESGGGDAAVPLACRGLHDARRGWPPAEGREEDEEAAEAEAEDGALRSLACMLPPGGRRWLRFKQGLGGGGGGGDAREEGRRRRRRRGKR</sequence>
<organism evidence="2">
    <name type="scientific">Arundo donax</name>
    <name type="common">Giant reed</name>
    <name type="synonym">Donax arundinaceus</name>
    <dbReference type="NCBI Taxonomy" id="35708"/>
    <lineage>
        <taxon>Eukaryota</taxon>
        <taxon>Viridiplantae</taxon>
        <taxon>Streptophyta</taxon>
        <taxon>Embryophyta</taxon>
        <taxon>Tracheophyta</taxon>
        <taxon>Spermatophyta</taxon>
        <taxon>Magnoliopsida</taxon>
        <taxon>Liliopsida</taxon>
        <taxon>Poales</taxon>
        <taxon>Poaceae</taxon>
        <taxon>PACMAD clade</taxon>
        <taxon>Arundinoideae</taxon>
        <taxon>Arundineae</taxon>
        <taxon>Arundo</taxon>
    </lineage>
</organism>
<reference evidence="2" key="2">
    <citation type="journal article" date="2015" name="Data Brief">
        <title>Shoot transcriptome of the giant reed, Arundo donax.</title>
        <authorList>
            <person name="Barrero R.A."/>
            <person name="Guerrero F.D."/>
            <person name="Moolhuijzen P."/>
            <person name="Goolsby J.A."/>
            <person name="Tidwell J."/>
            <person name="Bellgard S.E."/>
            <person name="Bellgard M.I."/>
        </authorList>
    </citation>
    <scope>NUCLEOTIDE SEQUENCE</scope>
    <source>
        <tissue evidence="2">Shoot tissue taken approximately 20 cm above the soil surface</tissue>
    </source>
</reference>
<proteinExistence type="predicted"/>
<accession>A0A0A9F2A1</accession>
<feature type="region of interest" description="Disordered" evidence="1">
    <location>
        <begin position="73"/>
        <end position="95"/>
    </location>
</feature>
<evidence type="ECO:0000313" key="2">
    <source>
        <dbReference type="EMBL" id="JAE07105.1"/>
    </source>
</evidence>
<dbReference type="AlphaFoldDB" id="A0A0A9F2A1"/>
<evidence type="ECO:0000256" key="1">
    <source>
        <dbReference type="SAM" id="MobiDB-lite"/>
    </source>
</evidence>